<dbReference type="GO" id="GO:0006567">
    <property type="term" value="P:L-threonine catabolic process"/>
    <property type="evidence" value="ECO:0007669"/>
    <property type="project" value="TreeGrafter"/>
</dbReference>
<dbReference type="PANTHER" id="PTHR42687:SF1">
    <property type="entry name" value="L-THREONINE 3-DEHYDROGENASE, MITOCHONDRIAL"/>
    <property type="match status" value="1"/>
</dbReference>
<dbReference type="AlphaFoldDB" id="A0A916ZAL3"/>
<name>A0A916ZAL3_9BACT</name>
<gene>
    <name evidence="3" type="primary">ltd</name>
    <name evidence="3" type="ORF">GCM10011514_55090</name>
</gene>
<accession>A0A916ZAL3</accession>
<dbReference type="InterPro" id="IPR036291">
    <property type="entry name" value="NAD(P)-bd_dom_sf"/>
</dbReference>
<evidence type="ECO:0000313" key="3">
    <source>
        <dbReference type="EMBL" id="GGD84070.1"/>
    </source>
</evidence>
<dbReference type="Gene3D" id="3.40.50.720">
    <property type="entry name" value="NAD(P)-binding Rossmann-like Domain"/>
    <property type="match status" value="1"/>
</dbReference>
<comment type="caution">
    <text evidence="3">The sequence shown here is derived from an EMBL/GenBank/DDBJ whole genome shotgun (WGS) entry which is preliminary data.</text>
</comment>
<dbReference type="SUPFAM" id="SSF51735">
    <property type="entry name" value="NAD(P)-binding Rossmann-fold domains"/>
    <property type="match status" value="1"/>
</dbReference>
<evidence type="ECO:0000256" key="1">
    <source>
        <dbReference type="ARBA" id="ARBA00007637"/>
    </source>
</evidence>
<sequence>MNTTKILVVGANGQLGSVLTQALQTKYGIEQVIASDLYQKPDFNGNFEILDGTNFNQLHEIVVRHGITQIYHLAAILSANGEKDPLRTWDINMKALLNVLEVGRIESIDKIFYPSSIAVFGNSAPKGICPQETFLDPSTVYGISKATGENWANYYFNRYGLDVRSLRYPGVIGYQSLPGGGTTDYAIDIFHKAVCDEPYTCFLAKDTRLPMIFMDDAIKATLQLMEAPKESIRTRTSYNLAGLSFTPEEIAAEIKKIIPNFAISYEPDFRQQIAESWPQVIDDKEAKAEWGWQSNYTLKDITETMILKLQEQLTFA</sequence>
<keyword evidence="4" id="KW-1185">Reference proteome</keyword>
<dbReference type="PANTHER" id="PTHR42687">
    <property type="entry name" value="L-THREONINE 3-DEHYDROGENASE"/>
    <property type="match status" value="1"/>
</dbReference>
<organism evidence="3 4">
    <name type="scientific">Emticicia aquatilis</name>
    <dbReference type="NCBI Taxonomy" id="1537369"/>
    <lineage>
        <taxon>Bacteria</taxon>
        <taxon>Pseudomonadati</taxon>
        <taxon>Bacteroidota</taxon>
        <taxon>Cytophagia</taxon>
        <taxon>Cytophagales</taxon>
        <taxon>Leadbetterellaceae</taxon>
        <taxon>Emticicia</taxon>
    </lineage>
</organism>
<dbReference type="InterPro" id="IPR051225">
    <property type="entry name" value="NAD(P)_epim/dehydratase"/>
</dbReference>
<dbReference type="RefSeq" id="WP_188771676.1">
    <property type="nucleotide sequence ID" value="NZ_BMKK01000026.1"/>
</dbReference>
<evidence type="ECO:0000313" key="4">
    <source>
        <dbReference type="Proteomes" id="UP000609064"/>
    </source>
</evidence>
<reference evidence="3" key="2">
    <citation type="submission" date="2020-09" db="EMBL/GenBank/DDBJ databases">
        <authorList>
            <person name="Sun Q."/>
            <person name="Zhou Y."/>
        </authorList>
    </citation>
    <scope>NUCLEOTIDE SEQUENCE</scope>
    <source>
        <strain evidence="3">CGMCC 1.15958</strain>
    </source>
</reference>
<reference evidence="3" key="1">
    <citation type="journal article" date="2014" name="Int. J. Syst. Evol. Microbiol.">
        <title>Complete genome sequence of Corynebacterium casei LMG S-19264T (=DSM 44701T), isolated from a smear-ripened cheese.</title>
        <authorList>
            <consortium name="US DOE Joint Genome Institute (JGI-PGF)"/>
            <person name="Walter F."/>
            <person name="Albersmeier A."/>
            <person name="Kalinowski J."/>
            <person name="Ruckert C."/>
        </authorList>
    </citation>
    <scope>NUCLEOTIDE SEQUENCE</scope>
    <source>
        <strain evidence="3">CGMCC 1.15958</strain>
    </source>
</reference>
<dbReference type="GO" id="GO:0008743">
    <property type="term" value="F:L-threonine 3-dehydrogenase activity"/>
    <property type="evidence" value="ECO:0007669"/>
    <property type="project" value="TreeGrafter"/>
</dbReference>
<feature type="domain" description="NAD-dependent epimerase/dehydratase" evidence="2">
    <location>
        <begin position="6"/>
        <end position="240"/>
    </location>
</feature>
<protein>
    <submittedName>
        <fullName evidence="3">L-threonine 3-dehydrogenase</fullName>
    </submittedName>
</protein>
<evidence type="ECO:0000259" key="2">
    <source>
        <dbReference type="Pfam" id="PF01370"/>
    </source>
</evidence>
<dbReference type="Pfam" id="PF01370">
    <property type="entry name" value="Epimerase"/>
    <property type="match status" value="1"/>
</dbReference>
<dbReference type="InterPro" id="IPR001509">
    <property type="entry name" value="Epimerase_deHydtase"/>
</dbReference>
<dbReference type="Proteomes" id="UP000609064">
    <property type="component" value="Unassembled WGS sequence"/>
</dbReference>
<proteinExistence type="inferred from homology"/>
<comment type="similarity">
    <text evidence="1">Belongs to the NAD(P)-dependent epimerase/dehydratase family.</text>
</comment>
<dbReference type="EMBL" id="BMKK01000026">
    <property type="protein sequence ID" value="GGD84070.1"/>
    <property type="molecule type" value="Genomic_DNA"/>
</dbReference>